<protein>
    <recommendedName>
        <fullName evidence="1">PilZ domain-containing protein</fullName>
    </recommendedName>
</protein>
<feature type="domain" description="PilZ" evidence="1">
    <location>
        <begin position="6"/>
        <end position="84"/>
    </location>
</feature>
<dbReference type="GO" id="GO:0035438">
    <property type="term" value="F:cyclic-di-GMP binding"/>
    <property type="evidence" value="ECO:0007669"/>
    <property type="project" value="InterPro"/>
</dbReference>
<comment type="caution">
    <text evidence="2">The sequence shown here is derived from an EMBL/GenBank/DDBJ whole genome shotgun (WGS) entry which is preliminary data.</text>
</comment>
<name>A0A916Y6F1_9SPHN</name>
<dbReference type="AlphaFoldDB" id="A0A916Y6F1"/>
<dbReference type="SUPFAM" id="SSF141371">
    <property type="entry name" value="PilZ domain-like"/>
    <property type="match status" value="1"/>
</dbReference>
<dbReference type="Pfam" id="PF07238">
    <property type="entry name" value="PilZ"/>
    <property type="match status" value="1"/>
</dbReference>
<keyword evidence="3" id="KW-1185">Reference proteome</keyword>
<accession>A0A916Y6F1</accession>
<dbReference type="OrthoDB" id="7391081at2"/>
<sequence length="120" mass="13198">MRDQDNRKHERDSLFLMAELRLERDGAPYAVKLRNISDSGVMAEGQMRVIRGSEVFVDLCNIGLVAGTVAWAAGDRCGIAFVEAVESAKVRFPVTDVDLPERDAETGKTIRTDTEADRGA</sequence>
<dbReference type="InterPro" id="IPR009875">
    <property type="entry name" value="PilZ_domain"/>
</dbReference>
<evidence type="ECO:0000259" key="1">
    <source>
        <dbReference type="Pfam" id="PF07238"/>
    </source>
</evidence>
<evidence type="ECO:0000313" key="3">
    <source>
        <dbReference type="Proteomes" id="UP000598997"/>
    </source>
</evidence>
<proteinExistence type="predicted"/>
<dbReference type="Proteomes" id="UP000598997">
    <property type="component" value="Unassembled WGS sequence"/>
</dbReference>
<organism evidence="2 3">
    <name type="scientific">Croceicoccus pelagius</name>
    <dbReference type="NCBI Taxonomy" id="1703341"/>
    <lineage>
        <taxon>Bacteria</taxon>
        <taxon>Pseudomonadati</taxon>
        <taxon>Pseudomonadota</taxon>
        <taxon>Alphaproteobacteria</taxon>
        <taxon>Sphingomonadales</taxon>
        <taxon>Erythrobacteraceae</taxon>
        <taxon>Croceicoccus</taxon>
    </lineage>
</organism>
<reference evidence="2 3" key="1">
    <citation type="journal article" date="2014" name="Int. J. Syst. Evol. Microbiol.">
        <title>Complete genome sequence of Corynebacterium casei LMG S-19264T (=DSM 44701T), isolated from a smear-ripened cheese.</title>
        <authorList>
            <consortium name="US DOE Joint Genome Institute (JGI-PGF)"/>
            <person name="Walter F."/>
            <person name="Albersmeier A."/>
            <person name="Kalinowski J."/>
            <person name="Ruckert C."/>
        </authorList>
    </citation>
    <scope>NUCLEOTIDE SEQUENCE [LARGE SCALE GENOMIC DNA]</scope>
    <source>
        <strain evidence="2 3">CGMCC 1.15358</strain>
    </source>
</reference>
<gene>
    <name evidence="2" type="ORF">GCM10010989_03760</name>
</gene>
<evidence type="ECO:0000313" key="2">
    <source>
        <dbReference type="EMBL" id="GGD32955.1"/>
    </source>
</evidence>
<dbReference type="RefSeq" id="WP_066765443.1">
    <property type="nucleotide sequence ID" value="NZ_BMIO01000001.1"/>
</dbReference>
<dbReference type="EMBL" id="BMIO01000001">
    <property type="protein sequence ID" value="GGD32955.1"/>
    <property type="molecule type" value="Genomic_DNA"/>
</dbReference>